<dbReference type="OMA" id="HPARYYS"/>
<dbReference type="InterPro" id="IPR013328">
    <property type="entry name" value="6PGD_dom2"/>
</dbReference>
<dbReference type="InParanoid" id="D8LGI9"/>
<accession>D8LGI9</accession>
<dbReference type="SUPFAM" id="SSF48179">
    <property type="entry name" value="6-phosphogluconate dehydrogenase C-terminal domain-like"/>
    <property type="match status" value="1"/>
</dbReference>
<dbReference type="OrthoDB" id="6058913at2759"/>
<dbReference type="GO" id="GO:0016491">
    <property type="term" value="F:oxidoreductase activity"/>
    <property type="evidence" value="ECO:0007669"/>
    <property type="project" value="InterPro"/>
</dbReference>
<dbReference type="PANTHER" id="PTHR38015:SF1">
    <property type="entry name" value="OPINE DEHYDROGENASE DOMAIN-CONTAINING PROTEIN"/>
    <property type="match status" value="1"/>
</dbReference>
<evidence type="ECO:0000313" key="2">
    <source>
        <dbReference type="EMBL" id="CBN79046.1"/>
    </source>
</evidence>
<dbReference type="SUPFAM" id="SSF51735">
    <property type="entry name" value="NAD(P)-binding Rossmann-fold domains"/>
    <property type="match status" value="1"/>
</dbReference>
<dbReference type="PANTHER" id="PTHR38015">
    <property type="entry name" value="BLR6086 PROTEIN"/>
    <property type="match status" value="1"/>
</dbReference>
<dbReference type="InterPro" id="IPR036291">
    <property type="entry name" value="NAD(P)-bd_dom_sf"/>
</dbReference>
<feature type="domain" description="Opine dehydrogenase" evidence="1">
    <location>
        <begin position="209"/>
        <end position="383"/>
    </location>
</feature>
<dbReference type="Pfam" id="PF02317">
    <property type="entry name" value="Octopine_DH"/>
    <property type="match status" value="1"/>
</dbReference>
<dbReference type="InterPro" id="IPR008927">
    <property type="entry name" value="6-PGluconate_DH-like_C_sf"/>
</dbReference>
<evidence type="ECO:0000313" key="3">
    <source>
        <dbReference type="Proteomes" id="UP000002630"/>
    </source>
</evidence>
<dbReference type="EMBL" id="FN649729">
    <property type="protein sequence ID" value="CBN79046.1"/>
    <property type="molecule type" value="Genomic_DNA"/>
</dbReference>
<dbReference type="Proteomes" id="UP000002630">
    <property type="component" value="Linkage Group LG04"/>
</dbReference>
<dbReference type="InterPro" id="IPR003421">
    <property type="entry name" value="Opine_DH"/>
</dbReference>
<reference evidence="2 3" key="1">
    <citation type="journal article" date="2010" name="Nature">
        <title>The Ectocarpus genome and the independent evolution of multicellularity in brown algae.</title>
        <authorList>
            <person name="Cock J.M."/>
            <person name="Sterck L."/>
            <person name="Rouze P."/>
            <person name="Scornet D."/>
            <person name="Allen A.E."/>
            <person name="Amoutzias G."/>
            <person name="Anthouard V."/>
            <person name="Artiguenave F."/>
            <person name="Aury J.M."/>
            <person name="Badger J.H."/>
            <person name="Beszteri B."/>
            <person name="Billiau K."/>
            <person name="Bonnet E."/>
            <person name="Bothwell J.H."/>
            <person name="Bowler C."/>
            <person name="Boyen C."/>
            <person name="Brownlee C."/>
            <person name="Carrano C.J."/>
            <person name="Charrier B."/>
            <person name="Cho G.Y."/>
            <person name="Coelho S.M."/>
            <person name="Collen J."/>
            <person name="Corre E."/>
            <person name="Da Silva C."/>
            <person name="Delage L."/>
            <person name="Delaroque N."/>
            <person name="Dittami S.M."/>
            <person name="Doulbeau S."/>
            <person name="Elias M."/>
            <person name="Farnham G."/>
            <person name="Gachon C.M."/>
            <person name="Gschloessl B."/>
            <person name="Heesch S."/>
            <person name="Jabbari K."/>
            <person name="Jubin C."/>
            <person name="Kawai H."/>
            <person name="Kimura K."/>
            <person name="Kloareg B."/>
            <person name="Kupper F.C."/>
            <person name="Lang D."/>
            <person name="Le Bail A."/>
            <person name="Leblanc C."/>
            <person name="Lerouge P."/>
            <person name="Lohr M."/>
            <person name="Lopez P.J."/>
            <person name="Martens C."/>
            <person name="Maumus F."/>
            <person name="Michel G."/>
            <person name="Miranda-Saavedra D."/>
            <person name="Morales J."/>
            <person name="Moreau H."/>
            <person name="Motomura T."/>
            <person name="Nagasato C."/>
            <person name="Napoli C.A."/>
            <person name="Nelson D.R."/>
            <person name="Nyvall-Collen P."/>
            <person name="Peters A.F."/>
            <person name="Pommier C."/>
            <person name="Potin P."/>
            <person name="Poulain J."/>
            <person name="Quesneville H."/>
            <person name="Read B."/>
            <person name="Rensing S.A."/>
            <person name="Ritter A."/>
            <person name="Rousvoal S."/>
            <person name="Samanta M."/>
            <person name="Samson G."/>
            <person name="Schroeder D.C."/>
            <person name="Segurens B."/>
            <person name="Strittmatter M."/>
            <person name="Tonon T."/>
            <person name="Tregear J.W."/>
            <person name="Valentin K."/>
            <person name="von Dassow P."/>
            <person name="Yamagishi T."/>
            <person name="Van de Peer Y."/>
            <person name="Wincker P."/>
        </authorList>
    </citation>
    <scope>NUCLEOTIDE SEQUENCE [LARGE SCALE GENOMIC DNA]</scope>
    <source>
        <strain evidence="3">Ec32 / CCAP1310/4</strain>
    </source>
</reference>
<dbReference type="InterPro" id="IPR051729">
    <property type="entry name" value="Opine/Lysopine_DH"/>
</dbReference>
<dbReference type="eggNOG" id="ENOG502RB5S">
    <property type="taxonomic scope" value="Eukaryota"/>
</dbReference>
<evidence type="ECO:0000259" key="1">
    <source>
        <dbReference type="Pfam" id="PF02317"/>
    </source>
</evidence>
<dbReference type="EMBL" id="FN648201">
    <property type="protein sequence ID" value="CBN79046.1"/>
    <property type="molecule type" value="Genomic_DNA"/>
</dbReference>
<protein>
    <submittedName>
        <fullName evidence="2">Possible NAD/NADP octopine/nopaline dehydrogenase</fullName>
    </submittedName>
</protein>
<dbReference type="AlphaFoldDB" id="D8LGI9"/>
<dbReference type="Gene3D" id="1.10.1040.10">
    <property type="entry name" value="N-(1-d-carboxylethyl)-l-norvaline Dehydrogenase, domain 2"/>
    <property type="match status" value="1"/>
</dbReference>
<proteinExistence type="predicted"/>
<name>D8LGI9_ECTSI</name>
<sequence length="437" mass="48206">MTISVATSSAEMERLSAAREGWRPIQATICGGGNGAHVAAGFLASRGIRVNVFTRQSKRWGDAITLSTEGSSWEKRGTITGALNLVTGDASQACAGSEVVIIAAPANAHPDLLRAVAPFVDDGAAVGALFAQGGFDWACVHSMGSHVNRVGCLFGLQNIPWICRINEYGKSAIVVGPKKKLYVASYPVEQRNEMALRVEAMFDIPCGTVPNFLNLTLTPSNQILHPARYYGIFWDWDGTKTYSKAELEERKGLTLYDNFDEFSAETLAAIDNELQQIKLALLQRFPQLDLSSVFPIGQRVKLHYGEDVSDTSSLKQIFCSNIGYKGCPTPLKEFSPGRFGPNVDTRLFWEDIPFGLCILKNLAEMLGNFPTPTMDFLIRWHQKPMGLQFLTPEGQLNPQLLERTGAPYKYGIHCLEDLVKTCMPQALLNYKHPRARL</sequence>
<gene>
    <name evidence="2" type="ORF">Esi_0168_0037</name>
</gene>
<keyword evidence="3" id="KW-1185">Reference proteome</keyword>
<organism evidence="2 3">
    <name type="scientific">Ectocarpus siliculosus</name>
    <name type="common">Brown alga</name>
    <name type="synonym">Conferva siliculosa</name>
    <dbReference type="NCBI Taxonomy" id="2880"/>
    <lineage>
        <taxon>Eukaryota</taxon>
        <taxon>Sar</taxon>
        <taxon>Stramenopiles</taxon>
        <taxon>Ochrophyta</taxon>
        <taxon>PX clade</taxon>
        <taxon>Phaeophyceae</taxon>
        <taxon>Ectocarpales</taxon>
        <taxon>Ectocarpaceae</taxon>
        <taxon>Ectocarpus</taxon>
    </lineage>
</organism>
<dbReference type="Gene3D" id="3.40.50.720">
    <property type="entry name" value="NAD(P)-binding Rossmann-like Domain"/>
    <property type="match status" value="1"/>
</dbReference>